<dbReference type="EMBL" id="OFTC01000009">
    <property type="protein sequence ID" value="SOZ35128.1"/>
    <property type="molecule type" value="Genomic_DNA"/>
</dbReference>
<dbReference type="AlphaFoldDB" id="A0A375H4B8"/>
<evidence type="ECO:0000313" key="1">
    <source>
        <dbReference type="EMBL" id="SOZ35128.1"/>
    </source>
</evidence>
<gene>
    <name evidence="1" type="ORF">CBM2605_A170047</name>
    <name evidence="2" type="ORF">CBM2607_12014</name>
</gene>
<proteinExistence type="predicted"/>
<protein>
    <submittedName>
        <fullName evidence="2">Uncharacterized protein</fullName>
    </submittedName>
</protein>
<organism evidence="2 3">
    <name type="scientific">Cupriavidus neocaledonicus</name>
    <dbReference type="NCBI Taxonomy" id="1040979"/>
    <lineage>
        <taxon>Bacteria</taxon>
        <taxon>Pseudomonadati</taxon>
        <taxon>Pseudomonadota</taxon>
        <taxon>Betaproteobacteria</taxon>
        <taxon>Burkholderiales</taxon>
        <taxon>Burkholderiaceae</taxon>
        <taxon>Cupriavidus</taxon>
    </lineage>
</organism>
<dbReference type="Proteomes" id="UP000256710">
    <property type="component" value="Unassembled WGS sequence"/>
</dbReference>
<dbReference type="Proteomes" id="UP000255168">
    <property type="component" value="Chromosome I"/>
</dbReference>
<name>A0A375H4B8_9BURK</name>
<dbReference type="EMBL" id="LT984806">
    <property type="protein sequence ID" value="SPD47074.1"/>
    <property type="molecule type" value="Genomic_DNA"/>
</dbReference>
<evidence type="ECO:0000313" key="4">
    <source>
        <dbReference type="Proteomes" id="UP000256710"/>
    </source>
</evidence>
<sequence length="56" mass="6443">MAENLVLTVTRGRVVASPLRWPLLRHPMSCVLYKSVENATALQQARDRCHTKIYFT</sequence>
<evidence type="ECO:0000313" key="3">
    <source>
        <dbReference type="Proteomes" id="UP000255168"/>
    </source>
</evidence>
<keyword evidence="4" id="KW-1185">Reference proteome</keyword>
<evidence type="ECO:0000313" key="2">
    <source>
        <dbReference type="EMBL" id="SPD47074.1"/>
    </source>
</evidence>
<reference evidence="3 4" key="1">
    <citation type="submission" date="2018-01" db="EMBL/GenBank/DDBJ databases">
        <authorList>
            <person name="Clerissi C."/>
        </authorList>
    </citation>
    <scope>NUCLEOTIDE SEQUENCE [LARGE SCALE GENOMIC DNA]</scope>
    <source>
        <strain evidence="1">Cupriavidus taiwanensis STM 6082</strain>
        <strain evidence="2">Cupriavidus taiwanensis STM 6160</strain>
    </source>
</reference>
<accession>A0A375H4B8</accession>